<dbReference type="RefSeq" id="WP_344242519.1">
    <property type="nucleotide sequence ID" value="NZ_BAAAHH010000017.1"/>
</dbReference>
<organism evidence="1 2">
    <name type="scientific">Actinocorallia libanotica</name>
    <dbReference type="NCBI Taxonomy" id="46162"/>
    <lineage>
        <taxon>Bacteria</taxon>
        <taxon>Bacillati</taxon>
        <taxon>Actinomycetota</taxon>
        <taxon>Actinomycetes</taxon>
        <taxon>Streptosporangiales</taxon>
        <taxon>Thermomonosporaceae</taxon>
        <taxon>Actinocorallia</taxon>
    </lineage>
</organism>
<proteinExistence type="predicted"/>
<dbReference type="SUPFAM" id="SSF158745">
    <property type="entry name" value="LanC-like"/>
    <property type="match status" value="1"/>
</dbReference>
<dbReference type="EMBL" id="BAAAHH010000017">
    <property type="protein sequence ID" value="GAA0955925.1"/>
    <property type="molecule type" value="Genomic_DNA"/>
</dbReference>
<name>A0ABP4BW81_9ACTN</name>
<evidence type="ECO:0000313" key="2">
    <source>
        <dbReference type="Proteomes" id="UP001500665"/>
    </source>
</evidence>
<dbReference type="InterPro" id="IPR007822">
    <property type="entry name" value="LANC-like"/>
</dbReference>
<gene>
    <name evidence="1" type="ORF">GCM10009550_41410</name>
</gene>
<dbReference type="Proteomes" id="UP001500665">
    <property type="component" value="Unassembled WGS sequence"/>
</dbReference>
<dbReference type="Gene3D" id="1.50.10.20">
    <property type="match status" value="1"/>
</dbReference>
<evidence type="ECO:0000313" key="1">
    <source>
        <dbReference type="EMBL" id="GAA0955925.1"/>
    </source>
</evidence>
<sequence>MTTDPRTSITVEAAVQHCLARLPDPGPAPQDDPWIAHSLTRGAAGIAICHIVRAHHGETSWQAVHAWITQACAGPVSASPNTGLFQGLPAIAFVLHTTGRYRHGLADTLPAFTYLAHRRAADVHDRIEAGALGTFREYDVFFGLAGLGSLLLRLDPDGAALEAVLTALVALTRPLHIDGEWLPGWWTSHDPHRRVSPKFPGGHANFGFAHGVTAILGALAISARSGRIVDHHHDAMATILDHLASWRQDGPDGPWWPQWISRADHAAGRPTQTGPGRPSWCYGTPGIARAGQLAGLALGDAVIQRAYEDAFAACLTDPAQQNHITEPGLCHGAAGLYQTAWRAAHDATTPAISHHLPGLANRLVRLAAHPHAQGPGFLDGDAGTLAALYTLLQAQSAGRPPDPGWDACLLLT</sequence>
<dbReference type="CDD" id="cd04793">
    <property type="entry name" value="LanC"/>
    <property type="match status" value="1"/>
</dbReference>
<reference evidence="2" key="1">
    <citation type="journal article" date="2019" name="Int. J. Syst. Evol. Microbiol.">
        <title>The Global Catalogue of Microorganisms (GCM) 10K type strain sequencing project: providing services to taxonomists for standard genome sequencing and annotation.</title>
        <authorList>
            <consortium name="The Broad Institute Genomics Platform"/>
            <consortium name="The Broad Institute Genome Sequencing Center for Infectious Disease"/>
            <person name="Wu L."/>
            <person name="Ma J."/>
        </authorList>
    </citation>
    <scope>NUCLEOTIDE SEQUENCE [LARGE SCALE GENOMIC DNA]</scope>
    <source>
        <strain evidence="2">JCM 10696</strain>
    </source>
</reference>
<dbReference type="PRINTS" id="PR01950">
    <property type="entry name" value="LANCSUPER"/>
</dbReference>
<dbReference type="InterPro" id="IPR033889">
    <property type="entry name" value="LanC"/>
</dbReference>
<dbReference type="Pfam" id="PF05147">
    <property type="entry name" value="LANC_like"/>
    <property type="match status" value="1"/>
</dbReference>
<dbReference type="PRINTS" id="PR01955">
    <property type="entry name" value="LANCFRANKIA"/>
</dbReference>
<comment type="caution">
    <text evidence="1">The sequence shown here is derived from an EMBL/GenBank/DDBJ whole genome shotgun (WGS) entry which is preliminary data.</text>
</comment>
<dbReference type="SMART" id="SM01260">
    <property type="entry name" value="LANC_like"/>
    <property type="match status" value="1"/>
</dbReference>
<protein>
    <submittedName>
        <fullName evidence="1">Lanthionine synthetase C family protein</fullName>
    </submittedName>
</protein>
<keyword evidence="2" id="KW-1185">Reference proteome</keyword>
<accession>A0ABP4BW81</accession>